<dbReference type="PANTHER" id="PTHR38480:SF1">
    <property type="entry name" value="SLR0254 PROTEIN"/>
    <property type="match status" value="1"/>
</dbReference>
<sequence>MSTSKLDTLIQVETPEAIDIQLRPASLYQRITAFSLDLLIRTVWFVLSTIALIMLADSLSIIADDNNFWSVIVGLMLINLFVTTWLYFVLFEVFNKGRTPGKMVAHIRVLHDDGSPIGWSASMIRNLLRAFDSLPFGYAIGIVSILLTDKGQRFGDLFSSSIVVDEQVERRQKDWLTGLKNIEVITPPVALTREEQYSIVSFTERHLHISRARQQELAEQLCYDLGLVSEQPIQTVLGMGKYYLGQKKEDL</sequence>
<accession>A0ABY4EBD7</accession>
<keyword evidence="2 5" id="KW-0812">Transmembrane</keyword>
<evidence type="ECO:0000256" key="3">
    <source>
        <dbReference type="ARBA" id="ARBA00022989"/>
    </source>
</evidence>
<keyword evidence="8" id="KW-1185">Reference proteome</keyword>
<reference evidence="7" key="1">
    <citation type="submission" date="2021-12" db="EMBL/GenBank/DDBJ databases">
        <authorList>
            <person name="Veyrier F.J."/>
        </authorList>
    </citation>
    <scope>NUCLEOTIDE SEQUENCE</scope>
    <source>
        <strain evidence="7">SAG 1488-6</strain>
    </source>
</reference>
<keyword evidence="4 5" id="KW-0472">Membrane</keyword>
<proteinExistence type="predicted"/>
<keyword evidence="3 5" id="KW-1133">Transmembrane helix</keyword>
<evidence type="ECO:0000259" key="6">
    <source>
        <dbReference type="Pfam" id="PF06271"/>
    </source>
</evidence>
<feature type="transmembrane region" description="Helical" evidence="5">
    <location>
        <begin position="38"/>
        <end position="56"/>
    </location>
</feature>
<dbReference type="RefSeq" id="WP_051082993.1">
    <property type="nucleotide sequence ID" value="NZ_CP091512.1"/>
</dbReference>
<reference evidence="7" key="2">
    <citation type="journal article" date="2022" name="Res Sq">
        <title>Evolution of multicellular longitudinally dividing oral cavity symbionts (Neisseriaceae).</title>
        <authorList>
            <person name="Nyongesa S."/>
            <person name="Weber P."/>
            <person name="Bernet E."/>
            <person name="Pullido F."/>
            <person name="Nieckarz M."/>
            <person name="Delaby M."/>
            <person name="Nieves C."/>
            <person name="Viehboeck T."/>
            <person name="Krause N."/>
            <person name="Rivera-Millot A."/>
            <person name="Nakamura A."/>
            <person name="Vischer N."/>
            <person name="VanNieuwenhze M."/>
            <person name="Brun Y."/>
            <person name="Cava F."/>
            <person name="Bulgheresi S."/>
            <person name="Veyrier F."/>
        </authorList>
    </citation>
    <scope>NUCLEOTIDE SEQUENCE</scope>
    <source>
        <strain evidence="7">SAG 1488-6</strain>
    </source>
</reference>
<evidence type="ECO:0000313" key="7">
    <source>
        <dbReference type="EMBL" id="UOO92554.1"/>
    </source>
</evidence>
<dbReference type="InterPro" id="IPR010432">
    <property type="entry name" value="RDD"/>
</dbReference>
<protein>
    <submittedName>
        <fullName evidence="7">RDD family protein</fullName>
    </submittedName>
</protein>
<dbReference type="Pfam" id="PF06271">
    <property type="entry name" value="RDD"/>
    <property type="match status" value="1"/>
</dbReference>
<comment type="subcellular location">
    <subcellularLocation>
        <location evidence="1">Membrane</location>
        <topology evidence="1">Multi-pass membrane protein</topology>
    </subcellularLocation>
</comment>
<feature type="domain" description="RDD" evidence="6">
    <location>
        <begin position="25"/>
        <end position="159"/>
    </location>
</feature>
<gene>
    <name evidence="7" type="ORF">LVJ81_00440</name>
</gene>
<organism evidence="7 8">
    <name type="scientific">Vitreoscilla stercoraria</name>
    <dbReference type="NCBI Taxonomy" id="61"/>
    <lineage>
        <taxon>Bacteria</taxon>
        <taxon>Pseudomonadati</taxon>
        <taxon>Pseudomonadota</taxon>
        <taxon>Betaproteobacteria</taxon>
        <taxon>Neisseriales</taxon>
        <taxon>Neisseriaceae</taxon>
        <taxon>Vitreoscilla</taxon>
    </lineage>
</organism>
<feature type="transmembrane region" description="Helical" evidence="5">
    <location>
        <begin position="68"/>
        <end position="94"/>
    </location>
</feature>
<evidence type="ECO:0000256" key="1">
    <source>
        <dbReference type="ARBA" id="ARBA00004141"/>
    </source>
</evidence>
<dbReference type="PANTHER" id="PTHR38480">
    <property type="entry name" value="SLR0254 PROTEIN"/>
    <property type="match status" value="1"/>
</dbReference>
<dbReference type="EMBL" id="CP091512">
    <property type="protein sequence ID" value="UOO92554.1"/>
    <property type="molecule type" value="Genomic_DNA"/>
</dbReference>
<evidence type="ECO:0000256" key="2">
    <source>
        <dbReference type="ARBA" id="ARBA00022692"/>
    </source>
</evidence>
<evidence type="ECO:0000313" key="8">
    <source>
        <dbReference type="Proteomes" id="UP000832034"/>
    </source>
</evidence>
<evidence type="ECO:0000256" key="5">
    <source>
        <dbReference type="SAM" id="Phobius"/>
    </source>
</evidence>
<name>A0ABY4EBD7_VITST</name>
<dbReference type="Proteomes" id="UP000832034">
    <property type="component" value="Chromosome"/>
</dbReference>
<evidence type="ECO:0000256" key="4">
    <source>
        <dbReference type="ARBA" id="ARBA00023136"/>
    </source>
</evidence>